<proteinExistence type="predicted"/>
<dbReference type="Proteomes" id="UP001576776">
    <property type="component" value="Unassembled WGS sequence"/>
</dbReference>
<keyword evidence="2" id="KW-1185">Reference proteome</keyword>
<dbReference type="Pfam" id="PF09684">
    <property type="entry name" value="Tail_P2_I"/>
    <property type="match status" value="1"/>
</dbReference>
<accession>A0ABV4YJU4</accession>
<dbReference type="RefSeq" id="WP_413259834.1">
    <property type="nucleotide sequence ID" value="NZ_JBHFNS010000087.1"/>
</dbReference>
<comment type="caution">
    <text evidence="1">The sequence shown here is derived from an EMBL/GenBank/DDBJ whole genome shotgun (WGS) entry which is preliminary data.</text>
</comment>
<gene>
    <name evidence="1" type="ORF">ACE1B6_24160</name>
</gene>
<sequence>MNDGQKAWSEGRPVFYRLPEKNYQDNEVADALTSWTDRKLVEKKEQLENFYKYLDPDTCPDHLLDYLAFLVGMSGNYWDVRWSAKVKRDFIRYAHVFLWRTKGTLACIKKVLDIHQLEYDIWSKARLYLTFKMGASAKMYESERLRLVVRVPFKYPRQREHWKEVERSLRNYAPAVVETKVSYPYFNMGTSRIGDLMFEKPV</sequence>
<evidence type="ECO:0000313" key="2">
    <source>
        <dbReference type="Proteomes" id="UP001576776"/>
    </source>
</evidence>
<evidence type="ECO:0000313" key="1">
    <source>
        <dbReference type="EMBL" id="MFB2938353.1"/>
    </source>
</evidence>
<dbReference type="InterPro" id="IPR006521">
    <property type="entry name" value="Tail_protein_I"/>
</dbReference>
<dbReference type="NCBIfam" id="TIGR01634">
    <property type="entry name" value="tail_P2_I"/>
    <property type="match status" value="1"/>
</dbReference>
<dbReference type="EMBL" id="JBHFNS010000087">
    <property type="protein sequence ID" value="MFB2938353.1"/>
    <property type="molecule type" value="Genomic_DNA"/>
</dbReference>
<protein>
    <submittedName>
        <fullName evidence="1">Phage tail protein I</fullName>
    </submittedName>
</protein>
<reference evidence="1 2" key="1">
    <citation type="submission" date="2024-09" db="EMBL/GenBank/DDBJ databases">
        <title>Floridaenema gen nov. (Aerosakkonemataceae, Aerosakkonematales ord. nov., Cyanobacteria) from benthic tropical and subtropical fresh waters, with the description of four new species.</title>
        <authorList>
            <person name="Moretto J.A."/>
            <person name="Berthold D.E."/>
            <person name="Lefler F.W."/>
            <person name="Huang I.-S."/>
            <person name="Laughinghouse H. IV."/>
        </authorList>
    </citation>
    <scope>NUCLEOTIDE SEQUENCE [LARGE SCALE GENOMIC DNA]</scope>
    <source>
        <strain evidence="1 2">BLCC-F154</strain>
    </source>
</reference>
<organism evidence="1 2">
    <name type="scientific">Floridaenema fluviatile BLCC-F154</name>
    <dbReference type="NCBI Taxonomy" id="3153640"/>
    <lineage>
        <taxon>Bacteria</taxon>
        <taxon>Bacillati</taxon>
        <taxon>Cyanobacteriota</taxon>
        <taxon>Cyanophyceae</taxon>
        <taxon>Oscillatoriophycideae</taxon>
        <taxon>Aerosakkonematales</taxon>
        <taxon>Aerosakkonemataceae</taxon>
        <taxon>Floridanema</taxon>
        <taxon>Floridanema fluviatile</taxon>
    </lineage>
</organism>
<name>A0ABV4YJU4_9CYAN</name>